<evidence type="ECO:0000256" key="9">
    <source>
        <dbReference type="ARBA" id="ARBA00022840"/>
    </source>
</evidence>
<reference evidence="19" key="1">
    <citation type="submission" date="2021-02" db="EMBL/GenBank/DDBJ databases">
        <title>Neisseriaceae sp. 26B isolated from the cloaca of a Common Toad-headed Turtle (Mesoclemmys nasuta).</title>
        <authorList>
            <person name="Spergser J."/>
            <person name="Busse H.-J."/>
        </authorList>
    </citation>
    <scope>NUCLEOTIDE SEQUENCE</scope>
    <source>
        <strain evidence="19">26B</strain>
    </source>
</reference>
<dbReference type="InterPro" id="IPR041609">
    <property type="entry name" value="PurL_linker"/>
</dbReference>
<dbReference type="InterPro" id="IPR010918">
    <property type="entry name" value="PurM-like_C_dom"/>
</dbReference>
<keyword evidence="5 14" id="KW-0436">Ligase</keyword>
<dbReference type="UniPathway" id="UPA00074">
    <property type="reaction ID" value="UER00128"/>
</dbReference>
<feature type="binding site" evidence="14">
    <location>
        <position position="893"/>
    </location>
    <ligand>
        <name>ATP</name>
        <dbReference type="ChEBI" id="CHEBI:30616"/>
    </ligand>
</feature>
<feature type="active site" evidence="14">
    <location>
        <position position="1280"/>
    </location>
</feature>
<evidence type="ECO:0000256" key="8">
    <source>
        <dbReference type="ARBA" id="ARBA00022755"/>
    </source>
</evidence>
<feature type="domain" description="Phosphoribosylformylglycinamidine synthase N-terminal" evidence="17">
    <location>
        <begin position="38"/>
        <end position="154"/>
    </location>
</feature>
<feature type="domain" description="Phosphoribosylformylglycinamidine synthase linker" evidence="16">
    <location>
        <begin position="176"/>
        <end position="224"/>
    </location>
</feature>
<evidence type="ECO:0000256" key="10">
    <source>
        <dbReference type="ARBA" id="ARBA00022842"/>
    </source>
</evidence>
<dbReference type="HAMAP" id="MF_00419">
    <property type="entry name" value="PurL_1"/>
    <property type="match status" value="1"/>
</dbReference>
<dbReference type="SUPFAM" id="SSF56042">
    <property type="entry name" value="PurM C-terminal domain-like"/>
    <property type="match status" value="2"/>
</dbReference>
<evidence type="ECO:0000313" key="19">
    <source>
        <dbReference type="EMBL" id="QRQ81342.1"/>
    </source>
</evidence>
<dbReference type="EC" id="6.3.5.3" evidence="14"/>
<evidence type="ECO:0000259" key="18">
    <source>
        <dbReference type="Pfam" id="PF22689"/>
    </source>
</evidence>
<dbReference type="RefSeq" id="WP_230338636.1">
    <property type="nucleotide sequence ID" value="NZ_CP069798.1"/>
</dbReference>
<feature type="domain" description="PurM-like C-terminal" evidence="15">
    <location>
        <begin position="438"/>
        <end position="596"/>
    </location>
</feature>
<dbReference type="FunFam" id="3.40.50.880:FF:000008">
    <property type="entry name" value="Phosphoribosylformylglycinamidine synthase"/>
    <property type="match status" value="1"/>
</dbReference>
<keyword evidence="7 14" id="KW-0547">Nucleotide-binding</keyword>
<dbReference type="Pfam" id="PF18076">
    <property type="entry name" value="FGAR-AT_N"/>
    <property type="match status" value="1"/>
</dbReference>
<comment type="caution">
    <text evidence="14">Lacks conserved residue(s) required for the propagation of feature annotation.</text>
</comment>
<gene>
    <name evidence="14 19" type="primary">purL</name>
    <name evidence="19" type="synonym">purI</name>
    <name evidence="19" type="ORF">JQU52_11570</name>
</gene>
<keyword evidence="11 14" id="KW-0315">Glutamine amidotransferase</keyword>
<keyword evidence="6 14" id="KW-0479">Metal-binding</keyword>
<dbReference type="Gene3D" id="3.40.50.880">
    <property type="match status" value="1"/>
</dbReference>
<dbReference type="InterPro" id="IPR036604">
    <property type="entry name" value="PurS-like_sf"/>
</dbReference>
<dbReference type="InterPro" id="IPR040707">
    <property type="entry name" value="FGAR-AT_N"/>
</dbReference>
<dbReference type="FunFam" id="3.30.1330.10:FF:000002">
    <property type="entry name" value="Phosphoribosylformylglycinamidine synthase"/>
    <property type="match status" value="1"/>
</dbReference>
<dbReference type="FunFam" id="3.30.1330.10:FF:000005">
    <property type="entry name" value="Phosphoribosylformylglycinamidine synthase"/>
    <property type="match status" value="1"/>
</dbReference>
<evidence type="ECO:0000256" key="11">
    <source>
        <dbReference type="ARBA" id="ARBA00022962"/>
    </source>
</evidence>
<dbReference type="CDD" id="cd02204">
    <property type="entry name" value="PurL_repeat2"/>
    <property type="match status" value="1"/>
</dbReference>
<feature type="domain" description="FGAR-AT PurM N-terminal-like" evidence="18">
    <location>
        <begin position="656"/>
        <end position="813"/>
    </location>
</feature>
<proteinExistence type="inferred from homology"/>
<dbReference type="PANTHER" id="PTHR10099">
    <property type="entry name" value="PHOSPHORIBOSYLFORMYLGLYCINAMIDINE SYNTHASE"/>
    <property type="match status" value="1"/>
</dbReference>
<dbReference type="SMART" id="SM01211">
    <property type="entry name" value="GATase_5"/>
    <property type="match status" value="1"/>
</dbReference>
<dbReference type="SUPFAM" id="SSF52317">
    <property type="entry name" value="Class I glutamine amidotransferase-like"/>
    <property type="match status" value="1"/>
</dbReference>
<feature type="binding site" evidence="14">
    <location>
        <position position="729"/>
    </location>
    <ligand>
        <name>Mg(2+)</name>
        <dbReference type="ChEBI" id="CHEBI:18420"/>
    </ligand>
</feature>
<comment type="catalytic activity">
    <reaction evidence="12 14">
        <text>N(2)-formyl-N(1)-(5-phospho-beta-D-ribosyl)glycinamide + L-glutamine + ATP + H2O = 2-formamido-N(1)-(5-O-phospho-beta-D-ribosyl)acetamidine + L-glutamate + ADP + phosphate + H(+)</text>
        <dbReference type="Rhea" id="RHEA:17129"/>
        <dbReference type="ChEBI" id="CHEBI:15377"/>
        <dbReference type="ChEBI" id="CHEBI:15378"/>
        <dbReference type="ChEBI" id="CHEBI:29985"/>
        <dbReference type="ChEBI" id="CHEBI:30616"/>
        <dbReference type="ChEBI" id="CHEBI:43474"/>
        <dbReference type="ChEBI" id="CHEBI:58359"/>
        <dbReference type="ChEBI" id="CHEBI:147286"/>
        <dbReference type="ChEBI" id="CHEBI:147287"/>
        <dbReference type="ChEBI" id="CHEBI:456216"/>
        <dbReference type="EC" id="6.3.5.3"/>
    </reaction>
</comment>
<dbReference type="GO" id="GO:0046872">
    <property type="term" value="F:metal ion binding"/>
    <property type="evidence" value="ECO:0007669"/>
    <property type="project" value="UniProtKB-KW"/>
</dbReference>
<dbReference type="GO" id="GO:0004642">
    <property type="term" value="F:phosphoribosylformylglycinamidine synthase activity"/>
    <property type="evidence" value="ECO:0007669"/>
    <property type="project" value="UniProtKB-UniRule"/>
</dbReference>
<evidence type="ECO:0000256" key="5">
    <source>
        <dbReference type="ARBA" id="ARBA00022598"/>
    </source>
</evidence>
<name>A0A892ZEH3_9NEIS</name>
<keyword evidence="8 14" id="KW-0658">Purine biosynthesis</keyword>
<evidence type="ECO:0000259" key="15">
    <source>
        <dbReference type="Pfam" id="PF02769"/>
    </source>
</evidence>
<accession>A0A892ZEH3</accession>
<dbReference type="PROSITE" id="PS51273">
    <property type="entry name" value="GATASE_TYPE_1"/>
    <property type="match status" value="1"/>
</dbReference>
<keyword evidence="9 14" id="KW-0067">ATP-binding</keyword>
<evidence type="ECO:0000256" key="6">
    <source>
        <dbReference type="ARBA" id="ARBA00022723"/>
    </source>
</evidence>
<dbReference type="Pfam" id="PF13507">
    <property type="entry name" value="GATase_5"/>
    <property type="match status" value="1"/>
</dbReference>
<feature type="active site" evidence="14">
    <location>
        <position position="1278"/>
    </location>
</feature>
<feature type="binding site" evidence="14">
    <location>
        <begin position="312"/>
        <end position="323"/>
    </location>
    <ligand>
        <name>ATP</name>
        <dbReference type="ChEBI" id="CHEBI:30616"/>
    </ligand>
</feature>
<dbReference type="InterPro" id="IPR029062">
    <property type="entry name" value="Class_I_gatase-like"/>
</dbReference>
<protein>
    <recommendedName>
        <fullName evidence="14">Phosphoribosylformylglycinamidine synthase</fullName>
        <shortName evidence="14">FGAM synthase</shortName>
        <shortName evidence="14">FGAMS</shortName>
        <ecNumber evidence="14">6.3.5.3</ecNumber>
    </recommendedName>
    <alternativeName>
        <fullName evidence="14">Formylglycinamide ribonucleotide amidotransferase</fullName>
        <shortName evidence="14">FGAR amidotransferase</shortName>
        <shortName evidence="14">FGAR-AT</shortName>
    </alternativeName>
</protein>
<feature type="binding site" evidence="14">
    <location>
        <position position="891"/>
    </location>
    <ligand>
        <name>Mg(2+)</name>
        <dbReference type="ChEBI" id="CHEBI:18420"/>
    </ligand>
</feature>
<dbReference type="InterPro" id="IPR055181">
    <property type="entry name" value="FGAR-AT_PurM_N-like"/>
</dbReference>
<evidence type="ECO:0000256" key="13">
    <source>
        <dbReference type="ARBA" id="ARBA00057317"/>
    </source>
</evidence>
<dbReference type="GO" id="GO:0005524">
    <property type="term" value="F:ATP binding"/>
    <property type="evidence" value="ECO:0007669"/>
    <property type="project" value="UniProtKB-UniRule"/>
</dbReference>
<dbReference type="Gene3D" id="1.10.8.750">
    <property type="entry name" value="Phosphoribosylformylglycinamidine synthase, linker domain"/>
    <property type="match status" value="1"/>
</dbReference>
<comment type="function">
    <text evidence="13 14">Phosphoribosylformylglycinamidine synthase involved in the purines biosynthetic pathway. Catalyzes the ATP-dependent conversion of formylglycinamide ribonucleotide (FGAR) and glutamine to yield formylglycinamidine ribonucleotide (FGAM) and glutamate.</text>
</comment>
<dbReference type="InterPro" id="IPR036921">
    <property type="entry name" value="PurM-like_N_sf"/>
</dbReference>
<feature type="binding site" evidence="14">
    <location>
        <position position="685"/>
    </location>
    <ligand>
        <name>ATP</name>
        <dbReference type="ChEBI" id="CHEBI:30616"/>
    </ligand>
</feature>
<dbReference type="SUPFAM" id="SSF109736">
    <property type="entry name" value="FGAM synthase PurL, linker domain"/>
    <property type="match status" value="1"/>
</dbReference>
<evidence type="ECO:0000313" key="20">
    <source>
        <dbReference type="Proteomes" id="UP000653156"/>
    </source>
</evidence>
<comment type="subcellular location">
    <subcellularLocation>
        <location evidence="1 14">Cytoplasm</location>
    </subcellularLocation>
</comment>
<dbReference type="Pfam" id="PF22689">
    <property type="entry name" value="FGAR-AT_PurM_N-like"/>
    <property type="match status" value="1"/>
</dbReference>
<comment type="similarity">
    <text evidence="3 14">In the N-terminal section; belongs to the FGAMS family.</text>
</comment>
<evidence type="ECO:0000256" key="3">
    <source>
        <dbReference type="ARBA" id="ARBA00008608"/>
    </source>
</evidence>
<evidence type="ECO:0000256" key="2">
    <source>
        <dbReference type="ARBA" id="ARBA00004920"/>
    </source>
</evidence>
<comment type="pathway">
    <text evidence="2 14">Purine metabolism; IMP biosynthesis via de novo pathway; 5-amino-1-(5-phospho-D-ribosyl)imidazole from N(2)-formyl-N(1)-(5-phospho-D-ribosyl)glycinamide: step 1/2.</text>
</comment>
<evidence type="ECO:0000256" key="4">
    <source>
        <dbReference type="ARBA" id="ARBA00022490"/>
    </source>
</evidence>
<dbReference type="EMBL" id="CP069798">
    <property type="protein sequence ID" value="QRQ81342.1"/>
    <property type="molecule type" value="Genomic_DNA"/>
</dbReference>
<dbReference type="Proteomes" id="UP000653156">
    <property type="component" value="Chromosome"/>
</dbReference>
<organism evidence="19 20">
    <name type="scientific">Paralysiella testudinis</name>
    <dbReference type="NCBI Taxonomy" id="2809020"/>
    <lineage>
        <taxon>Bacteria</taxon>
        <taxon>Pseudomonadati</taxon>
        <taxon>Pseudomonadota</taxon>
        <taxon>Betaproteobacteria</taxon>
        <taxon>Neisseriales</taxon>
        <taxon>Neisseriaceae</taxon>
        <taxon>Paralysiella</taxon>
    </lineage>
</organism>
<evidence type="ECO:0000256" key="1">
    <source>
        <dbReference type="ARBA" id="ARBA00004496"/>
    </source>
</evidence>
<dbReference type="Pfam" id="PF18072">
    <property type="entry name" value="FGAR-AT_linker"/>
    <property type="match status" value="1"/>
</dbReference>
<feature type="binding site" evidence="14">
    <location>
        <position position="686"/>
    </location>
    <ligand>
        <name>Mg(2+)</name>
        <dbReference type="ChEBI" id="CHEBI:18420"/>
    </ligand>
</feature>
<keyword evidence="4 14" id="KW-0963">Cytoplasm</keyword>
<dbReference type="InterPro" id="IPR010073">
    <property type="entry name" value="PurL_large"/>
</dbReference>
<dbReference type="SUPFAM" id="SSF82697">
    <property type="entry name" value="PurS-like"/>
    <property type="match status" value="1"/>
</dbReference>
<comment type="subunit">
    <text evidence="14">Monomer.</text>
</comment>
<dbReference type="GO" id="GO:0005737">
    <property type="term" value="C:cytoplasm"/>
    <property type="evidence" value="ECO:0007669"/>
    <property type="project" value="UniProtKB-SubCell"/>
</dbReference>
<dbReference type="Gene3D" id="3.90.650.10">
    <property type="entry name" value="PurM-like C-terminal domain"/>
    <property type="match status" value="2"/>
</dbReference>
<dbReference type="FunFam" id="1.10.8.750:FF:000002">
    <property type="entry name" value="Phosphoribosylformylglycinamidine synthase"/>
    <property type="match status" value="1"/>
</dbReference>
<keyword evidence="10 14" id="KW-0460">Magnesium</keyword>
<dbReference type="SUPFAM" id="SSF55326">
    <property type="entry name" value="PurM N-terminal domain-like"/>
    <property type="match status" value="2"/>
</dbReference>
<evidence type="ECO:0000256" key="7">
    <source>
        <dbReference type="ARBA" id="ARBA00022741"/>
    </source>
</evidence>
<dbReference type="FunFam" id="3.90.650.10:FF:000002">
    <property type="entry name" value="Phosphoribosylformylglycinamidine synthase"/>
    <property type="match status" value="1"/>
</dbReference>
<dbReference type="GO" id="GO:0006189">
    <property type="term" value="P:'de novo' IMP biosynthetic process"/>
    <property type="evidence" value="ECO:0007669"/>
    <property type="project" value="UniProtKB-UniRule"/>
</dbReference>
<dbReference type="Pfam" id="PF02769">
    <property type="entry name" value="AIRS_C"/>
    <property type="match status" value="2"/>
</dbReference>
<dbReference type="KEGG" id="ptes:JQU52_11570"/>
<feature type="binding site" evidence="14">
    <location>
        <position position="725"/>
    </location>
    <ligand>
        <name>Mg(2+)</name>
        <dbReference type="ChEBI" id="CHEBI:18420"/>
    </ligand>
</feature>
<dbReference type="PANTHER" id="PTHR10099:SF1">
    <property type="entry name" value="PHOSPHORIBOSYLFORMYLGLYCINAMIDINE SYNTHASE"/>
    <property type="match status" value="1"/>
</dbReference>
<evidence type="ECO:0000259" key="16">
    <source>
        <dbReference type="Pfam" id="PF18072"/>
    </source>
</evidence>
<evidence type="ECO:0000259" key="17">
    <source>
        <dbReference type="Pfam" id="PF18076"/>
    </source>
</evidence>
<dbReference type="InterPro" id="IPR036676">
    <property type="entry name" value="PurM-like_C_sf"/>
</dbReference>
<feature type="active site" description="Nucleophile" evidence="14">
    <location>
        <position position="1154"/>
    </location>
</feature>
<evidence type="ECO:0000256" key="12">
    <source>
        <dbReference type="ARBA" id="ARBA00052585"/>
    </source>
</evidence>
<evidence type="ECO:0000256" key="14">
    <source>
        <dbReference type="HAMAP-Rule" id="MF_00419"/>
    </source>
</evidence>
<dbReference type="Gene3D" id="3.30.1330.10">
    <property type="entry name" value="PurM-like, N-terminal domain"/>
    <property type="match status" value="2"/>
</dbReference>
<dbReference type="NCBIfam" id="TIGR01735">
    <property type="entry name" value="FGAM_synt"/>
    <property type="match status" value="1"/>
</dbReference>
<keyword evidence="20" id="KW-1185">Reference proteome</keyword>
<dbReference type="CDD" id="cd01740">
    <property type="entry name" value="GATase1_FGAR_AT"/>
    <property type="match status" value="1"/>
</dbReference>
<feature type="domain" description="PurM-like C-terminal" evidence="15">
    <location>
        <begin position="840"/>
        <end position="984"/>
    </location>
</feature>
<sequence length="1315" mass="141791">MSFVLSLCGSAALPDFRIEKLLHKARALGMGEFTLRSEYWYFAASAQPLDADTTAKLAALLDAEVVAEPVADTHADSHFFLITPRIGTISPWASKATDIAHNCGLAQIERIERGMAVYVCGSMSEAQRQQWAALLHDRMTESVLGDFQAATQLFTHPQAQTFAGVDILSGGKPALVAANSDMGLALSDDEIDYLLDNYRALGRNPSDVELMMFAQANSEHCRHKIFNADFVLNGAPQPKSLFGMIRDTHQAHPHGTVVAYKDNASIIEGARIERFYPHAAAAQGYRFSEEDTHIIMKVETHNHPTAIAPFAGAATGAGGEIRDEGATGIGARPKAGLTGFSVSNLNIPDAVQPWEHYSATQAQYSKPARISSALDIMIEGPIGGAAFNNEFGRPNLLGYFRTFEEKFHGQMQGYHKPIMIAGGLGNIQAAQVHKKVIQPGHLLIQLGGPGLLIGLGGGAASSMATGANHAELDFDSVQRGNPEIERRAQEVIDRCWQLGENNPIVSIHDVGAGGLSNAFPELVNDAGRGAVFQLRDVPLEEHGLSPMQIWCNEAQERYVLAIAPESLDVFRRLCERERCPFAVVGTATDDGHLQVQDALYHNTPVDLPLNVLLGKPPKTVRHDHTVTLPETAFDSSKMDVRDSLYRVLRLPTVAAKNFLITIGDRSVGGLSHRDQMVGRFQTPVADAAVTLMGFNTHQGEAMSMGEKAPLALFSGPASGRMAIGEAITNIACAHIGSLAHIKLSANWMAACGLPGEDDKLYRTVEAVSQTCQALQLSIPVGKDSLSMKTVWQDGNEAKSMVSPLSAIITAFAAVSDVRKTVTPELKNVADSVLVAVDLGFGQGRMGGSALGQVWKQMAGSAPDLDQAAHLQGFFNAVQTLVKEGQLLAYHDRSDGGLITTLAEMLFASHLGAHINIADLIEQTNRRCGSTKLHDAAMRTLFTEELGAVLQVRHEHLDAMQAAFAANGLAEAVHLLGHINGSDRLMVHNGNTVLLNESRLELQKAWRETSHQIQRLRDNPACADSEFALLSDDSRSSLFADLRFDISEDIAAPFIGGHKPKIAVLREQGVNGQVEMAAAFTRAGFDAYDVHMSDLMAGRTHLADFQMLAACGGFSYGDVLGAGEGWAKSILFHPRLRELFADFFARPDTLSLGVCNGCQMMSHLADIIPGAAGWPQFKRNRSEQFEARLSMVHIPASPSLILADMAGSSLPVVVSHGEGRADFAHLPSGSLANISAIALQYVDGQNHITETYPLNPNGSPQGIAGVASADGRATIMMPHPERIYRSAQMSWAPEAWQHSELSGWYRLFAGARKALG</sequence>
<dbReference type="NCBIfam" id="NF003672">
    <property type="entry name" value="PRK05297.1"/>
    <property type="match status" value="1"/>
</dbReference>